<dbReference type="GO" id="GO:0006310">
    <property type="term" value="P:DNA recombination"/>
    <property type="evidence" value="ECO:0007669"/>
    <property type="project" value="UniProtKB-UniRule"/>
</dbReference>
<feature type="domain" description="DNA replication/recombination mediator RecO N-terminal" evidence="9">
    <location>
        <begin position="4"/>
        <end position="72"/>
    </location>
</feature>
<reference evidence="10 11" key="1">
    <citation type="submission" date="2013-08" db="EMBL/GenBank/DDBJ databases">
        <title>draft genome of Halomonas huanghegensis, strain BJGMM-B45T.</title>
        <authorList>
            <person name="Miao C."/>
            <person name="Wan Y."/>
            <person name="Jin W."/>
        </authorList>
    </citation>
    <scope>NUCLEOTIDE SEQUENCE [LARGE SCALE GENOMIC DNA]</scope>
    <source>
        <strain evidence="10 11">BJGMM-B45</strain>
    </source>
</reference>
<dbReference type="InterPro" id="IPR012340">
    <property type="entry name" value="NA-bd_OB-fold"/>
</dbReference>
<proteinExistence type="inferred from homology"/>
<evidence type="ECO:0000256" key="6">
    <source>
        <dbReference type="ARBA" id="ARBA00023204"/>
    </source>
</evidence>
<sequence length="231" mass="25455">MQPQPAFLLHKRPYRETSALVELLTLDHGRVRAVAQGVQRPGSRSRSQMQPFAPLHITWQGERELKRLRLVESRGTAAMLVGEGLLCGLYANELLTRLLPVEFAVPEVFAFYTSLLADLVRPAGRAPGLRRLEVALLDALDAAPRFCGPAGEALDPQARYQYDANSRGFVSAARGIDGRTLRLLSHSDWSEPGLAGVAKAVNRAALAALLGDRPLRSRELMQTMAQRRRAQ</sequence>
<dbReference type="KEGG" id="hhu:AR456_07835"/>
<dbReference type="SUPFAM" id="SSF50249">
    <property type="entry name" value="Nucleic acid-binding proteins"/>
    <property type="match status" value="1"/>
</dbReference>
<keyword evidence="4 8" id="KW-0227">DNA damage</keyword>
<dbReference type="InterPro" id="IPR003717">
    <property type="entry name" value="RecO"/>
</dbReference>
<dbReference type="PATRIC" id="fig|1178482.3.peg.3878"/>
<dbReference type="RefSeq" id="WP_021820833.1">
    <property type="nucleotide sequence ID" value="NZ_AVBC01000045.1"/>
</dbReference>
<dbReference type="Gene3D" id="1.20.1440.120">
    <property type="entry name" value="Recombination protein O, C-terminal domain"/>
    <property type="match status" value="1"/>
</dbReference>
<evidence type="ECO:0000256" key="8">
    <source>
        <dbReference type="HAMAP-Rule" id="MF_00201"/>
    </source>
</evidence>
<dbReference type="NCBIfam" id="TIGR00613">
    <property type="entry name" value="reco"/>
    <property type="match status" value="1"/>
</dbReference>
<comment type="caution">
    <text evidence="10">The sequence shown here is derived from an EMBL/GenBank/DDBJ whole genome shotgun (WGS) entry which is preliminary data.</text>
</comment>
<evidence type="ECO:0000313" key="10">
    <source>
        <dbReference type="EMBL" id="ERL49423.1"/>
    </source>
</evidence>
<gene>
    <name evidence="8" type="primary">recO</name>
    <name evidence="10" type="ORF">BJB45_06485</name>
</gene>
<organism evidence="10 11">
    <name type="scientific">Halomonas huangheensis</name>
    <dbReference type="NCBI Taxonomy" id="1178482"/>
    <lineage>
        <taxon>Bacteria</taxon>
        <taxon>Pseudomonadati</taxon>
        <taxon>Pseudomonadota</taxon>
        <taxon>Gammaproteobacteria</taxon>
        <taxon>Oceanospirillales</taxon>
        <taxon>Halomonadaceae</taxon>
        <taxon>Halomonas</taxon>
    </lineage>
</organism>
<accession>W1N1R6</accession>
<dbReference type="Gene3D" id="2.40.50.140">
    <property type="entry name" value="Nucleic acid-binding proteins"/>
    <property type="match status" value="1"/>
</dbReference>
<dbReference type="PANTHER" id="PTHR33991:SF1">
    <property type="entry name" value="DNA REPAIR PROTEIN RECO"/>
    <property type="match status" value="1"/>
</dbReference>
<dbReference type="HAMAP" id="MF_00201">
    <property type="entry name" value="RecO"/>
    <property type="match status" value="1"/>
</dbReference>
<dbReference type="EMBL" id="AVBC01000045">
    <property type="protein sequence ID" value="ERL49423.1"/>
    <property type="molecule type" value="Genomic_DNA"/>
</dbReference>
<evidence type="ECO:0000256" key="1">
    <source>
        <dbReference type="ARBA" id="ARBA00003065"/>
    </source>
</evidence>
<dbReference type="STRING" id="1178482.AR456_07835"/>
<keyword evidence="6 8" id="KW-0234">DNA repair</keyword>
<evidence type="ECO:0000256" key="3">
    <source>
        <dbReference type="ARBA" id="ARBA00021310"/>
    </source>
</evidence>
<protein>
    <recommendedName>
        <fullName evidence="3 8">DNA repair protein RecO</fullName>
    </recommendedName>
    <alternativeName>
        <fullName evidence="7 8">Recombination protein O</fullName>
    </alternativeName>
</protein>
<dbReference type="InterPro" id="IPR042242">
    <property type="entry name" value="RecO_C"/>
</dbReference>
<evidence type="ECO:0000256" key="7">
    <source>
        <dbReference type="ARBA" id="ARBA00033409"/>
    </source>
</evidence>
<evidence type="ECO:0000256" key="5">
    <source>
        <dbReference type="ARBA" id="ARBA00023172"/>
    </source>
</evidence>
<dbReference type="PANTHER" id="PTHR33991">
    <property type="entry name" value="DNA REPAIR PROTEIN RECO"/>
    <property type="match status" value="1"/>
</dbReference>
<keyword evidence="5 8" id="KW-0233">DNA recombination</keyword>
<dbReference type="GO" id="GO:0006302">
    <property type="term" value="P:double-strand break repair"/>
    <property type="evidence" value="ECO:0007669"/>
    <property type="project" value="TreeGrafter"/>
</dbReference>
<dbReference type="InterPro" id="IPR022572">
    <property type="entry name" value="DNA_rep/recomb_RecO_N"/>
</dbReference>
<dbReference type="Pfam" id="PF02565">
    <property type="entry name" value="RecO_C"/>
    <property type="match status" value="1"/>
</dbReference>
<dbReference type="OrthoDB" id="9804792at2"/>
<name>W1N1R6_9GAMM</name>
<evidence type="ECO:0000256" key="4">
    <source>
        <dbReference type="ARBA" id="ARBA00022763"/>
    </source>
</evidence>
<dbReference type="Pfam" id="PF11967">
    <property type="entry name" value="RecO_N"/>
    <property type="match status" value="1"/>
</dbReference>
<dbReference type="AlphaFoldDB" id="W1N1R6"/>
<evidence type="ECO:0000259" key="9">
    <source>
        <dbReference type="Pfam" id="PF11967"/>
    </source>
</evidence>
<comment type="similarity">
    <text evidence="2 8">Belongs to the RecO family.</text>
</comment>
<comment type="function">
    <text evidence="1 8">Involved in DNA repair and RecF pathway recombination.</text>
</comment>
<evidence type="ECO:0000256" key="2">
    <source>
        <dbReference type="ARBA" id="ARBA00007452"/>
    </source>
</evidence>
<dbReference type="GO" id="GO:0043590">
    <property type="term" value="C:bacterial nucleoid"/>
    <property type="evidence" value="ECO:0007669"/>
    <property type="project" value="TreeGrafter"/>
</dbReference>
<dbReference type="eggNOG" id="COG1381">
    <property type="taxonomic scope" value="Bacteria"/>
</dbReference>
<dbReference type="Proteomes" id="UP000019113">
    <property type="component" value="Unassembled WGS sequence"/>
</dbReference>
<evidence type="ECO:0000313" key="11">
    <source>
        <dbReference type="Proteomes" id="UP000019113"/>
    </source>
</evidence>
<keyword evidence="11" id="KW-1185">Reference proteome</keyword>